<dbReference type="InterPro" id="IPR015806">
    <property type="entry name" value="Pyrv_Knase_insert_dom_sf"/>
</dbReference>
<evidence type="ECO:0000256" key="5">
    <source>
        <dbReference type="ARBA" id="ARBA00022679"/>
    </source>
</evidence>
<dbReference type="SUPFAM" id="SSF51621">
    <property type="entry name" value="Phosphoenolpyruvate/pyruvate domain"/>
    <property type="match status" value="1"/>
</dbReference>
<dbReference type="GO" id="GO:0004743">
    <property type="term" value="F:pyruvate kinase activity"/>
    <property type="evidence" value="ECO:0007669"/>
    <property type="project" value="UniProtKB-UniRule"/>
</dbReference>
<dbReference type="OrthoDB" id="9812123at2"/>
<dbReference type="InterPro" id="IPR015793">
    <property type="entry name" value="Pyrv_Knase_brl"/>
</dbReference>
<keyword evidence="18" id="KW-1185">Reference proteome</keyword>
<keyword evidence="10 14" id="KW-0460">Magnesium</keyword>
<dbReference type="InterPro" id="IPR036918">
    <property type="entry name" value="Pyrv_Knase_C_sf"/>
</dbReference>
<comment type="cofactor">
    <cofactor evidence="1">
        <name>K(+)</name>
        <dbReference type="ChEBI" id="CHEBI:29103"/>
    </cofactor>
</comment>
<evidence type="ECO:0000313" key="17">
    <source>
        <dbReference type="EMBL" id="SEA57616.1"/>
    </source>
</evidence>
<organism evidence="17 18">
    <name type="scientific">Bizionia paragorgiae</name>
    <dbReference type="NCBI Taxonomy" id="283786"/>
    <lineage>
        <taxon>Bacteria</taxon>
        <taxon>Pseudomonadati</taxon>
        <taxon>Bacteroidota</taxon>
        <taxon>Flavobacteriia</taxon>
        <taxon>Flavobacteriales</taxon>
        <taxon>Flavobacteriaceae</taxon>
        <taxon>Bizionia</taxon>
    </lineage>
</organism>
<dbReference type="GO" id="GO:0005524">
    <property type="term" value="F:ATP binding"/>
    <property type="evidence" value="ECO:0007669"/>
    <property type="project" value="UniProtKB-KW"/>
</dbReference>
<evidence type="ECO:0000256" key="12">
    <source>
        <dbReference type="ARBA" id="ARBA00023317"/>
    </source>
</evidence>
<dbReference type="Pfam" id="PF02887">
    <property type="entry name" value="PK_C"/>
    <property type="match status" value="1"/>
</dbReference>
<dbReference type="NCBIfam" id="TIGR01064">
    <property type="entry name" value="pyruv_kin"/>
    <property type="match status" value="1"/>
</dbReference>
<dbReference type="UniPathway" id="UPA00109">
    <property type="reaction ID" value="UER00188"/>
</dbReference>
<keyword evidence="11 14" id="KW-0324">Glycolysis</keyword>
<name>A0A1H4CB60_BIZPA</name>
<evidence type="ECO:0000256" key="6">
    <source>
        <dbReference type="ARBA" id="ARBA00022723"/>
    </source>
</evidence>
<comment type="pathway">
    <text evidence="2 14">Carbohydrate degradation; glycolysis; pyruvate from D-glyceraldehyde 3-phosphate: step 5/5.</text>
</comment>
<dbReference type="EC" id="2.7.1.40" evidence="4 13"/>
<comment type="catalytic activity">
    <reaction evidence="14">
        <text>pyruvate + ATP = phosphoenolpyruvate + ADP + H(+)</text>
        <dbReference type="Rhea" id="RHEA:18157"/>
        <dbReference type="ChEBI" id="CHEBI:15361"/>
        <dbReference type="ChEBI" id="CHEBI:15378"/>
        <dbReference type="ChEBI" id="CHEBI:30616"/>
        <dbReference type="ChEBI" id="CHEBI:58702"/>
        <dbReference type="ChEBI" id="CHEBI:456216"/>
        <dbReference type="EC" id="2.7.1.40"/>
    </reaction>
</comment>
<feature type="domain" description="Pyruvate kinase C-terminal" evidence="16">
    <location>
        <begin position="361"/>
        <end position="472"/>
    </location>
</feature>
<dbReference type="GO" id="GO:0000287">
    <property type="term" value="F:magnesium ion binding"/>
    <property type="evidence" value="ECO:0007669"/>
    <property type="project" value="UniProtKB-UniRule"/>
</dbReference>
<keyword evidence="9" id="KW-0067">ATP-binding</keyword>
<keyword evidence="8 14" id="KW-0418">Kinase</keyword>
<keyword evidence="7" id="KW-0547">Nucleotide-binding</keyword>
<dbReference type="PROSITE" id="PS00110">
    <property type="entry name" value="PYRUVATE_KINASE"/>
    <property type="match status" value="1"/>
</dbReference>
<accession>A0A1H4CB60</accession>
<keyword evidence="6" id="KW-0479">Metal-binding</keyword>
<evidence type="ECO:0000256" key="14">
    <source>
        <dbReference type="RuleBase" id="RU000504"/>
    </source>
</evidence>
<evidence type="ECO:0000256" key="1">
    <source>
        <dbReference type="ARBA" id="ARBA00001958"/>
    </source>
</evidence>
<dbReference type="Proteomes" id="UP000198846">
    <property type="component" value="Unassembled WGS sequence"/>
</dbReference>
<dbReference type="AlphaFoldDB" id="A0A1H4CB60"/>
<protein>
    <recommendedName>
        <fullName evidence="4 13">Pyruvate kinase</fullName>
        <ecNumber evidence="4 13">2.7.1.40</ecNumber>
    </recommendedName>
</protein>
<dbReference type="PANTHER" id="PTHR11817">
    <property type="entry name" value="PYRUVATE KINASE"/>
    <property type="match status" value="1"/>
</dbReference>
<dbReference type="InterPro" id="IPR015813">
    <property type="entry name" value="Pyrv/PenolPyrv_kinase-like_dom"/>
</dbReference>
<evidence type="ECO:0000313" key="18">
    <source>
        <dbReference type="Proteomes" id="UP000198846"/>
    </source>
</evidence>
<evidence type="ECO:0000256" key="3">
    <source>
        <dbReference type="ARBA" id="ARBA00008663"/>
    </source>
</evidence>
<evidence type="ECO:0000256" key="9">
    <source>
        <dbReference type="ARBA" id="ARBA00022840"/>
    </source>
</evidence>
<dbReference type="GO" id="GO:0016301">
    <property type="term" value="F:kinase activity"/>
    <property type="evidence" value="ECO:0007669"/>
    <property type="project" value="UniProtKB-KW"/>
</dbReference>
<proteinExistence type="inferred from homology"/>
<dbReference type="GO" id="GO:0030955">
    <property type="term" value="F:potassium ion binding"/>
    <property type="evidence" value="ECO:0007669"/>
    <property type="project" value="UniProtKB-UniRule"/>
</dbReference>
<dbReference type="Gene3D" id="3.20.20.60">
    <property type="entry name" value="Phosphoenolpyruvate-binding domains"/>
    <property type="match status" value="1"/>
</dbReference>
<sequence>MLKRKKTKIVATLGPATSNKSVLKAMLDAGANVFRINFSHADYEDVKERVKMIRELNEEFGYNASILGDLQGPKLRVGVMKGEVFVNPGDEIVFATGKKFVGTKKRVYMTYDNFPQDANPGERVLLDDGKLIFEVVSTNGKDEVLTKVIQGGPLRSRKGVNLPNTNISQPALTEKDIEDAIFACELEVDWIALSFVRHAEDLMLLQDLIKKHSDHKIPIIAKIEKPEAVENIDKIVAYCDGLMVARGDLGVEIPAEEVPLIQKKLVHKAKSARIPVIIATQMMETMITSLTPTRAEVNDVANSVMDGADAVMLSGETSVGQYPVEVIQQMSNIIMSVEHSDLIKVPQSPPHVRTKRFITKSICYHAALMANDINAKAITTLTNSGYTAFQISAWRPSAHILVFTSNKRILTQLSLLWGVKAYHYDKYVSTDETIEDVNKFALAQGFVTKGDMMVSLAAMPIQDKGMVNTLRVSEI</sequence>
<dbReference type="InterPro" id="IPR011037">
    <property type="entry name" value="Pyrv_Knase-like_insert_dom_sf"/>
</dbReference>
<dbReference type="Gene3D" id="2.40.33.10">
    <property type="entry name" value="PK beta-barrel domain-like"/>
    <property type="match status" value="1"/>
</dbReference>
<dbReference type="InterPro" id="IPR040442">
    <property type="entry name" value="Pyrv_kinase-like_dom_sf"/>
</dbReference>
<comment type="similarity">
    <text evidence="3 14">Belongs to the pyruvate kinase family.</text>
</comment>
<evidence type="ECO:0000256" key="2">
    <source>
        <dbReference type="ARBA" id="ARBA00004997"/>
    </source>
</evidence>
<dbReference type="Gene3D" id="3.40.1380.20">
    <property type="entry name" value="Pyruvate kinase, C-terminal domain"/>
    <property type="match status" value="1"/>
</dbReference>
<evidence type="ECO:0000256" key="13">
    <source>
        <dbReference type="NCBIfam" id="TIGR01064"/>
    </source>
</evidence>
<keyword evidence="12 17" id="KW-0670">Pyruvate</keyword>
<evidence type="ECO:0000256" key="11">
    <source>
        <dbReference type="ARBA" id="ARBA00023152"/>
    </source>
</evidence>
<dbReference type="SUPFAM" id="SSF52935">
    <property type="entry name" value="PK C-terminal domain-like"/>
    <property type="match status" value="1"/>
</dbReference>
<keyword evidence="5 14" id="KW-0808">Transferase</keyword>
<dbReference type="PRINTS" id="PR01050">
    <property type="entry name" value="PYRUVTKNASE"/>
</dbReference>
<evidence type="ECO:0000256" key="8">
    <source>
        <dbReference type="ARBA" id="ARBA00022777"/>
    </source>
</evidence>
<dbReference type="InterPro" id="IPR018209">
    <property type="entry name" value="Pyrv_Knase_AS"/>
</dbReference>
<dbReference type="Pfam" id="PF00224">
    <property type="entry name" value="PK"/>
    <property type="match status" value="1"/>
</dbReference>
<dbReference type="FunFam" id="2.40.33.10:FF:000001">
    <property type="entry name" value="Pyruvate kinase"/>
    <property type="match status" value="1"/>
</dbReference>
<dbReference type="NCBIfam" id="NF004491">
    <property type="entry name" value="PRK05826.1"/>
    <property type="match status" value="1"/>
</dbReference>
<evidence type="ECO:0000259" key="16">
    <source>
        <dbReference type="Pfam" id="PF02887"/>
    </source>
</evidence>
<gene>
    <name evidence="17" type="ORF">SAMN04487990_1195</name>
</gene>
<evidence type="ECO:0000256" key="10">
    <source>
        <dbReference type="ARBA" id="ARBA00022842"/>
    </source>
</evidence>
<dbReference type="NCBIfam" id="NF004978">
    <property type="entry name" value="PRK06354.1"/>
    <property type="match status" value="1"/>
</dbReference>
<dbReference type="InterPro" id="IPR015795">
    <property type="entry name" value="Pyrv_Knase_C"/>
</dbReference>
<feature type="domain" description="Pyruvate kinase barrel" evidence="15">
    <location>
        <begin position="5"/>
        <end position="326"/>
    </location>
</feature>
<dbReference type="InterPro" id="IPR001697">
    <property type="entry name" value="Pyr_Knase"/>
</dbReference>
<dbReference type="SUPFAM" id="SSF50800">
    <property type="entry name" value="PK beta-barrel domain-like"/>
    <property type="match status" value="1"/>
</dbReference>
<evidence type="ECO:0000256" key="7">
    <source>
        <dbReference type="ARBA" id="ARBA00022741"/>
    </source>
</evidence>
<dbReference type="EMBL" id="FNQK01000019">
    <property type="protein sequence ID" value="SEA57616.1"/>
    <property type="molecule type" value="Genomic_DNA"/>
</dbReference>
<reference evidence="18" key="1">
    <citation type="submission" date="2016-10" db="EMBL/GenBank/DDBJ databases">
        <authorList>
            <person name="Varghese N."/>
            <person name="Submissions S."/>
        </authorList>
    </citation>
    <scope>NUCLEOTIDE SEQUENCE [LARGE SCALE GENOMIC DNA]</scope>
    <source>
        <strain evidence="18">DSM 23842</strain>
    </source>
</reference>
<evidence type="ECO:0000256" key="4">
    <source>
        <dbReference type="ARBA" id="ARBA00012142"/>
    </source>
</evidence>
<evidence type="ECO:0000259" key="15">
    <source>
        <dbReference type="Pfam" id="PF00224"/>
    </source>
</evidence>
<dbReference type="STRING" id="283786.SAMN04487990_1195"/>
<dbReference type="RefSeq" id="WP_092135937.1">
    <property type="nucleotide sequence ID" value="NZ_FNQK01000019.1"/>
</dbReference>